<dbReference type="InterPro" id="IPR000203">
    <property type="entry name" value="GPS"/>
</dbReference>
<dbReference type="Gene3D" id="2.60.220.50">
    <property type="match status" value="1"/>
</dbReference>
<evidence type="ECO:0000313" key="12">
    <source>
        <dbReference type="EMBL" id="RWS22300.1"/>
    </source>
</evidence>
<dbReference type="FunFam" id="1.20.1070.10:FF:000200">
    <property type="entry name" value="Adhesion G protein-coupled receptor L3"/>
    <property type="match status" value="1"/>
</dbReference>
<dbReference type="PANTHER" id="PTHR12011:SF347">
    <property type="entry name" value="FI21270P1-RELATED"/>
    <property type="match status" value="1"/>
</dbReference>
<keyword evidence="6 9" id="KW-0472">Membrane</keyword>
<feature type="transmembrane region" description="Helical" evidence="9">
    <location>
        <begin position="457"/>
        <end position="476"/>
    </location>
</feature>
<feature type="transmembrane region" description="Helical" evidence="9">
    <location>
        <begin position="418"/>
        <end position="445"/>
    </location>
</feature>
<feature type="transmembrane region" description="Helical" evidence="9">
    <location>
        <begin position="496"/>
        <end position="525"/>
    </location>
</feature>
<dbReference type="Gene3D" id="1.25.40.610">
    <property type="match status" value="1"/>
</dbReference>
<feature type="domain" description="G-protein coupled receptors family 2 profile 2" evidence="11">
    <location>
        <begin position="352"/>
        <end position="599"/>
    </location>
</feature>
<feature type="region of interest" description="Disordered" evidence="8">
    <location>
        <begin position="618"/>
        <end position="672"/>
    </location>
</feature>
<accession>A0A443S436</accession>
<keyword evidence="3 9" id="KW-0812">Transmembrane</keyword>
<feature type="non-terminal residue" evidence="12">
    <location>
        <position position="1"/>
    </location>
</feature>
<keyword evidence="4" id="KW-0732">Signal</keyword>
<name>A0A443S436_9ACAR</name>
<feature type="transmembrane region" description="Helical" evidence="9">
    <location>
        <begin position="575"/>
        <end position="597"/>
    </location>
</feature>
<dbReference type="InterPro" id="IPR017983">
    <property type="entry name" value="GPCR_2_secretin-like_CS"/>
</dbReference>
<keyword evidence="13" id="KW-1185">Reference proteome</keyword>
<dbReference type="Gene3D" id="1.20.1070.10">
    <property type="entry name" value="Rhodopsin 7-helix transmembrane proteins"/>
    <property type="match status" value="1"/>
</dbReference>
<keyword evidence="5 9" id="KW-1133">Transmembrane helix</keyword>
<dbReference type="GO" id="GO:0004930">
    <property type="term" value="F:G protein-coupled receptor activity"/>
    <property type="evidence" value="ECO:0007669"/>
    <property type="project" value="InterPro"/>
</dbReference>
<dbReference type="InterPro" id="IPR046338">
    <property type="entry name" value="GAIN_dom_sf"/>
</dbReference>
<dbReference type="STRING" id="299467.A0A443S436"/>
<dbReference type="InterPro" id="IPR000832">
    <property type="entry name" value="GPCR_2_secretin-like"/>
</dbReference>
<organism evidence="12 13">
    <name type="scientific">Leptotrombidium deliense</name>
    <dbReference type="NCBI Taxonomy" id="299467"/>
    <lineage>
        <taxon>Eukaryota</taxon>
        <taxon>Metazoa</taxon>
        <taxon>Ecdysozoa</taxon>
        <taxon>Arthropoda</taxon>
        <taxon>Chelicerata</taxon>
        <taxon>Arachnida</taxon>
        <taxon>Acari</taxon>
        <taxon>Acariformes</taxon>
        <taxon>Trombidiformes</taxon>
        <taxon>Prostigmata</taxon>
        <taxon>Anystina</taxon>
        <taxon>Parasitengona</taxon>
        <taxon>Trombiculoidea</taxon>
        <taxon>Trombiculidae</taxon>
        <taxon>Leptotrombidium</taxon>
    </lineage>
</organism>
<feature type="transmembrane region" description="Helical" evidence="9">
    <location>
        <begin position="389"/>
        <end position="406"/>
    </location>
</feature>
<feature type="compositionally biased region" description="Low complexity" evidence="8">
    <location>
        <begin position="618"/>
        <end position="631"/>
    </location>
</feature>
<dbReference type="SMART" id="SM00303">
    <property type="entry name" value="GPS"/>
    <property type="match status" value="1"/>
</dbReference>
<evidence type="ECO:0000313" key="13">
    <source>
        <dbReference type="Proteomes" id="UP000288716"/>
    </source>
</evidence>
<evidence type="ECO:0000256" key="5">
    <source>
        <dbReference type="ARBA" id="ARBA00022989"/>
    </source>
</evidence>
<dbReference type="GO" id="GO:0007166">
    <property type="term" value="P:cell surface receptor signaling pathway"/>
    <property type="evidence" value="ECO:0007669"/>
    <property type="project" value="InterPro"/>
</dbReference>
<feature type="domain" description="GAIN-B" evidence="10">
    <location>
        <begin position="185"/>
        <end position="343"/>
    </location>
</feature>
<evidence type="ECO:0000259" key="11">
    <source>
        <dbReference type="PROSITE" id="PS50261"/>
    </source>
</evidence>
<dbReference type="CDD" id="cd15440">
    <property type="entry name" value="7tmB2_latrophilin-like_invertebrate"/>
    <property type="match status" value="1"/>
</dbReference>
<evidence type="ECO:0000256" key="8">
    <source>
        <dbReference type="SAM" id="MobiDB-lite"/>
    </source>
</evidence>
<dbReference type="VEuPathDB" id="VectorBase:LDEU009740"/>
<reference evidence="12 13" key="1">
    <citation type="journal article" date="2018" name="Gigascience">
        <title>Genomes of trombidid mites reveal novel predicted allergens and laterally-transferred genes associated with secondary metabolism.</title>
        <authorList>
            <person name="Dong X."/>
            <person name="Chaisiri K."/>
            <person name="Xia D."/>
            <person name="Armstrong S.D."/>
            <person name="Fang Y."/>
            <person name="Donnelly M.J."/>
            <person name="Kadowaki T."/>
            <person name="McGarry J.W."/>
            <person name="Darby A.C."/>
            <person name="Makepeace B.L."/>
        </authorList>
    </citation>
    <scope>NUCLEOTIDE SEQUENCE [LARGE SCALE GENOMIC DNA]</scope>
    <source>
        <strain evidence="12">UoL-UT</strain>
    </source>
</reference>
<dbReference type="EMBL" id="NCKV01009201">
    <property type="protein sequence ID" value="RWS22300.1"/>
    <property type="molecule type" value="Genomic_DNA"/>
</dbReference>
<evidence type="ECO:0000256" key="2">
    <source>
        <dbReference type="ARBA" id="ARBA00022475"/>
    </source>
</evidence>
<dbReference type="InterPro" id="IPR032471">
    <property type="entry name" value="AGRL2-4_GAIN_subdom_A"/>
</dbReference>
<dbReference type="Pfam" id="PF01825">
    <property type="entry name" value="GPS"/>
    <property type="match status" value="1"/>
</dbReference>
<dbReference type="Pfam" id="PF00002">
    <property type="entry name" value="7tm_2"/>
    <property type="match status" value="1"/>
</dbReference>
<sequence>GIARWSCMFGDNSVPVWSPKDADLSDCTSHWVLMLEDTVKKEDQLVTNLAGRLSRMTKIKTLYGGDMHRVMDIVVHLVSRMEAVLDEFGDYRSRNQFVKDVLDSIQESCNNLFDDFHRNSWLDLPAKQRSEVATHLIGSLERTSVLLSESRTANSDYNRILSNIYVGVHTRISKETNEGIEFPLMSATSSADGNALHTNNKSNDLLSSNRVFLPLQTLMKAEKESVIRITMIVYSKLDALFAPNKDNVDSNIMENETVTILNSNIVGVVLNKEGLPTQSKVRITFKHLLTTNVTDPKCVFWNVGQFKWSSSGCEVINWNRSHTTCECNHLTNFAVLMQMRDIPLSTAHETAFRLITVVGCSISAFCLLLTLIIFALCKNVKGDRIAIHTNLCVCLLLGELVFLFGISQTEPVLLCRVIALVLHYIFLSAFLWMFFEGFQLYVMLIEVFESERSRLRYYYLFAYGIPLIIVSICLYLDPYSYGTSRHCWLRNDNYFILSFVGPVVAIIMSNLVFLTIALCVMWRHISSVSSVAKPNKDENRIKSIRMWLRGALALVFILGITWIFGLLYLNQETLIMAYLFTIFNSFQGLFIFIFHCLQNEKVRREYSKLMNSLQSKTSCFSSSVDNSCSSKSPDKRKSPNHSDATSVSNPNNFSQTQEPIIAPNSGSALTPTLRRVTTPSGAKYFITGKVENSIPEHEYGFRKVAEELRNRQKQRCRGHCDNAQNQ</sequence>
<dbReference type="OrthoDB" id="1100386at2759"/>
<dbReference type="InterPro" id="IPR048072">
    <property type="entry name" value="7tmB2_latrophilin-like"/>
</dbReference>
<evidence type="ECO:0000256" key="6">
    <source>
        <dbReference type="ARBA" id="ARBA00023136"/>
    </source>
</evidence>
<dbReference type="Proteomes" id="UP000288716">
    <property type="component" value="Unassembled WGS sequence"/>
</dbReference>
<feature type="compositionally biased region" description="Polar residues" evidence="8">
    <location>
        <begin position="641"/>
        <end position="672"/>
    </location>
</feature>
<protein>
    <submittedName>
        <fullName evidence="12">Latrophilin Cirl-like protein</fullName>
    </submittedName>
</protein>
<dbReference type="Pfam" id="PF16489">
    <property type="entry name" value="GAIN"/>
    <property type="match status" value="1"/>
</dbReference>
<feature type="transmembrane region" description="Helical" evidence="9">
    <location>
        <begin position="354"/>
        <end position="377"/>
    </location>
</feature>
<dbReference type="GO" id="GO:0005886">
    <property type="term" value="C:plasma membrane"/>
    <property type="evidence" value="ECO:0007669"/>
    <property type="project" value="UniProtKB-SubCell"/>
</dbReference>
<keyword evidence="7" id="KW-1015">Disulfide bond</keyword>
<dbReference type="PROSITE" id="PS00650">
    <property type="entry name" value="G_PROTEIN_RECEP_F2_2"/>
    <property type="match status" value="1"/>
</dbReference>
<dbReference type="AlphaFoldDB" id="A0A443S436"/>
<dbReference type="PROSITE" id="PS50261">
    <property type="entry name" value="G_PROTEIN_RECEP_F2_4"/>
    <property type="match status" value="1"/>
</dbReference>
<comment type="subcellular location">
    <subcellularLocation>
        <location evidence="1">Cell membrane</location>
        <topology evidence="1">Multi-pass membrane protein</topology>
    </subcellularLocation>
</comment>
<dbReference type="PRINTS" id="PR00249">
    <property type="entry name" value="GPCRSECRETIN"/>
</dbReference>
<keyword evidence="2" id="KW-1003">Cell membrane</keyword>
<dbReference type="PANTHER" id="PTHR12011">
    <property type="entry name" value="ADHESION G-PROTEIN COUPLED RECEPTOR"/>
    <property type="match status" value="1"/>
</dbReference>
<dbReference type="InterPro" id="IPR057244">
    <property type="entry name" value="GAIN_B"/>
</dbReference>
<evidence type="ECO:0000256" key="4">
    <source>
        <dbReference type="ARBA" id="ARBA00022729"/>
    </source>
</evidence>
<evidence type="ECO:0000259" key="10">
    <source>
        <dbReference type="PROSITE" id="PS50221"/>
    </source>
</evidence>
<dbReference type="InterPro" id="IPR017981">
    <property type="entry name" value="GPCR_2-like_7TM"/>
</dbReference>
<evidence type="ECO:0000256" key="3">
    <source>
        <dbReference type="ARBA" id="ARBA00022692"/>
    </source>
</evidence>
<feature type="transmembrane region" description="Helical" evidence="9">
    <location>
        <begin position="546"/>
        <end position="569"/>
    </location>
</feature>
<dbReference type="PROSITE" id="PS50221">
    <property type="entry name" value="GAIN_B"/>
    <property type="match status" value="1"/>
</dbReference>
<comment type="caution">
    <text evidence="12">The sequence shown here is derived from an EMBL/GenBank/DDBJ whole genome shotgun (WGS) entry which is preliminary data.</text>
</comment>
<evidence type="ECO:0000256" key="7">
    <source>
        <dbReference type="ARBA" id="ARBA00023157"/>
    </source>
</evidence>
<proteinExistence type="predicted"/>
<evidence type="ECO:0000256" key="9">
    <source>
        <dbReference type="SAM" id="Phobius"/>
    </source>
</evidence>
<gene>
    <name evidence="12" type="ORF">B4U80_05209</name>
</gene>
<evidence type="ECO:0000256" key="1">
    <source>
        <dbReference type="ARBA" id="ARBA00004651"/>
    </source>
</evidence>